<feature type="domain" description="CHK kinase-like" evidence="1">
    <location>
        <begin position="154"/>
        <end position="346"/>
    </location>
</feature>
<name>A0A1I8P3W3_STOCA</name>
<sequence length="435" mass="50859">MSATDIVKNIENGFSKIEENSEDVYLEDCPSWLTKDYMETCLRCHYKDNDLRILKMHAKPALGKGENYGGVLTRIKADYRTTQGVCKRGGFILKTTYEGDDFAQESIKPYDIFNREIEIYETVLPKLNELLKESGAEEQIFAETLMVDRERSALIFEDLNERDYIMADRLKGLDMDIVKIILRKLAKMHACSAVLNEREKGCLEHYDKGMFNRHTEAYAPCFVGLFEACIRRVEQWPGFEDITAKLKSLIPLYMELNKQVFDPLPSHLNVFIHGDVWTNNVLVKFDKQTHKPLDVIIIDFQYSAWSSPAVDLFYFMNTSLKEEMHLHGQEELIHFYYGYLRDILERLNYGGDIPSLHRFQQQMQEKSFYAMHSTLVVQPVQRNNVNDDADFAALMKSDERGVRFKNTCYMNPYVQKMIRQLLPIYDHRGLLDKHQ</sequence>
<accession>A0A1I8P3W3</accession>
<dbReference type="PANTHER" id="PTHR11012">
    <property type="entry name" value="PROTEIN KINASE-LIKE DOMAIN-CONTAINING"/>
    <property type="match status" value="1"/>
</dbReference>
<dbReference type="InterPro" id="IPR015897">
    <property type="entry name" value="CHK_kinase-like"/>
</dbReference>
<dbReference type="SMART" id="SM00587">
    <property type="entry name" value="CHK"/>
    <property type="match status" value="1"/>
</dbReference>
<dbReference type="STRING" id="35570.A0A1I8P3W3"/>
<dbReference type="OrthoDB" id="411145at2759"/>
<dbReference type="PANTHER" id="PTHR11012:SF13">
    <property type="entry name" value="CHK KINASE-LIKE DOMAIN-CONTAINING PROTEIN-RELATED"/>
    <property type="match status" value="1"/>
</dbReference>
<dbReference type="InterPro" id="IPR011009">
    <property type="entry name" value="Kinase-like_dom_sf"/>
</dbReference>
<dbReference type="Pfam" id="PF02958">
    <property type="entry name" value="EcKL"/>
    <property type="match status" value="1"/>
</dbReference>
<reference evidence="2" key="1">
    <citation type="submission" date="2020-05" db="UniProtKB">
        <authorList>
            <consortium name="EnsemblMetazoa"/>
        </authorList>
    </citation>
    <scope>IDENTIFICATION</scope>
    <source>
        <strain evidence="2">USDA</strain>
    </source>
</reference>
<evidence type="ECO:0000313" key="3">
    <source>
        <dbReference type="Proteomes" id="UP000095300"/>
    </source>
</evidence>
<dbReference type="SUPFAM" id="SSF56112">
    <property type="entry name" value="Protein kinase-like (PK-like)"/>
    <property type="match status" value="1"/>
</dbReference>
<dbReference type="VEuPathDB" id="VectorBase:SCAU004599"/>
<dbReference type="EnsemblMetazoa" id="SCAU004599-RA">
    <property type="protein sequence ID" value="SCAU004599-PA"/>
    <property type="gene ID" value="SCAU004599"/>
</dbReference>
<proteinExistence type="predicted"/>
<dbReference type="AlphaFoldDB" id="A0A1I8P3W3"/>
<evidence type="ECO:0000313" key="2">
    <source>
        <dbReference type="EnsemblMetazoa" id="SCAU004599-PA"/>
    </source>
</evidence>
<dbReference type="KEGG" id="scac:106080404"/>
<dbReference type="InterPro" id="IPR004119">
    <property type="entry name" value="EcKL"/>
</dbReference>
<gene>
    <name evidence="2" type="primary">106080404</name>
</gene>
<protein>
    <recommendedName>
        <fullName evidence="1">CHK kinase-like domain-containing protein</fullName>
    </recommendedName>
</protein>
<dbReference type="Gene3D" id="3.90.1200.10">
    <property type="match status" value="1"/>
</dbReference>
<keyword evidence="3" id="KW-1185">Reference proteome</keyword>
<dbReference type="Proteomes" id="UP000095300">
    <property type="component" value="Unassembled WGS sequence"/>
</dbReference>
<organism evidence="2 3">
    <name type="scientific">Stomoxys calcitrans</name>
    <name type="common">Stable fly</name>
    <name type="synonym">Conops calcitrans</name>
    <dbReference type="NCBI Taxonomy" id="35570"/>
    <lineage>
        <taxon>Eukaryota</taxon>
        <taxon>Metazoa</taxon>
        <taxon>Ecdysozoa</taxon>
        <taxon>Arthropoda</taxon>
        <taxon>Hexapoda</taxon>
        <taxon>Insecta</taxon>
        <taxon>Pterygota</taxon>
        <taxon>Neoptera</taxon>
        <taxon>Endopterygota</taxon>
        <taxon>Diptera</taxon>
        <taxon>Brachycera</taxon>
        <taxon>Muscomorpha</taxon>
        <taxon>Muscoidea</taxon>
        <taxon>Muscidae</taxon>
        <taxon>Stomoxys</taxon>
    </lineage>
</organism>
<evidence type="ECO:0000259" key="1">
    <source>
        <dbReference type="SMART" id="SM00587"/>
    </source>
</evidence>